<evidence type="ECO:0000313" key="2">
    <source>
        <dbReference type="Proteomes" id="UP001348149"/>
    </source>
</evidence>
<reference evidence="1 2" key="1">
    <citation type="submission" date="2024-01" db="EMBL/GenBank/DDBJ databases">
        <title>Mesobacterium rodlantinim sp. nov., isolated from shallow sea hydrothermal systems off Kueishantao Island.</title>
        <authorList>
            <person name="Su Z."/>
            <person name="Tang K."/>
        </authorList>
    </citation>
    <scope>NUCLEOTIDE SEQUENCE [LARGE SCALE GENOMIC DNA]</scope>
    <source>
        <strain evidence="1 2">TK19101</strain>
    </source>
</reference>
<sequence>MAELKRRAQVPLTDEMANEMIKAQRRNERQTYEQWLATRKTTGV</sequence>
<proteinExistence type="predicted"/>
<dbReference type="RefSeq" id="WP_326299585.1">
    <property type="nucleotide sequence ID" value="NZ_JAYLLH010000072.1"/>
</dbReference>
<name>A0ABU6HQD8_9RHOB</name>
<dbReference type="EMBL" id="JAYLLH010000072">
    <property type="protein sequence ID" value="MEC3863465.1"/>
    <property type="molecule type" value="Genomic_DNA"/>
</dbReference>
<comment type="caution">
    <text evidence="1">The sequence shown here is derived from an EMBL/GenBank/DDBJ whole genome shotgun (WGS) entry which is preliminary data.</text>
</comment>
<dbReference type="Proteomes" id="UP001348149">
    <property type="component" value="Unassembled WGS sequence"/>
</dbReference>
<organism evidence="1 2">
    <name type="scientific">Mesobacterium hydrothermale</name>
    <dbReference type="NCBI Taxonomy" id="3111907"/>
    <lineage>
        <taxon>Bacteria</taxon>
        <taxon>Pseudomonadati</taxon>
        <taxon>Pseudomonadota</taxon>
        <taxon>Alphaproteobacteria</taxon>
        <taxon>Rhodobacterales</taxon>
        <taxon>Roseobacteraceae</taxon>
        <taxon>Mesobacterium</taxon>
    </lineage>
</organism>
<evidence type="ECO:0000313" key="1">
    <source>
        <dbReference type="EMBL" id="MEC3863465.1"/>
    </source>
</evidence>
<gene>
    <name evidence="1" type="ORF">VK792_19475</name>
</gene>
<accession>A0ABU6HQD8</accession>
<keyword evidence="2" id="KW-1185">Reference proteome</keyword>
<protein>
    <submittedName>
        <fullName evidence="1">Uncharacterized protein</fullName>
    </submittedName>
</protein>